<keyword evidence="3" id="KW-1185">Reference proteome</keyword>
<feature type="domain" description="SnoaL-like" evidence="1">
    <location>
        <begin position="2"/>
        <end position="104"/>
    </location>
</feature>
<sequence>MGVYEGYKNVTDYHRGRPNPPGKWIFHSLSNEVLEVAADGKTAKGVWLLSGTESGHGPAQDNNAPENFYCEGIFDGCRVWAHWVWSRYGVDFIKEDGTWKFWHFHNYELLRTPFDENWVTYNMRLVKEKSGNKGKPEKTIQYAGNNGEIKYFPEPDRPSTFTWIYDGRTSLSVLAPPLPEPYTHFEETFEY</sequence>
<organism evidence="2 3">
    <name type="scientific">Catenibacillus scindens</name>
    <dbReference type="NCBI Taxonomy" id="673271"/>
    <lineage>
        <taxon>Bacteria</taxon>
        <taxon>Bacillati</taxon>
        <taxon>Bacillota</taxon>
        <taxon>Clostridia</taxon>
        <taxon>Lachnospirales</taxon>
        <taxon>Lachnospiraceae</taxon>
        <taxon>Catenibacillus</taxon>
    </lineage>
</organism>
<dbReference type="Pfam" id="PF13577">
    <property type="entry name" value="SnoaL_4"/>
    <property type="match status" value="1"/>
</dbReference>
<dbReference type="EMBL" id="JACHFW010000003">
    <property type="protein sequence ID" value="MBB5264106.1"/>
    <property type="molecule type" value="Genomic_DNA"/>
</dbReference>
<reference evidence="2 3" key="1">
    <citation type="submission" date="2020-08" db="EMBL/GenBank/DDBJ databases">
        <title>Genomic Encyclopedia of Type Strains, Phase IV (KMG-IV): sequencing the most valuable type-strain genomes for metagenomic binning, comparative biology and taxonomic classification.</title>
        <authorList>
            <person name="Goeker M."/>
        </authorList>
    </citation>
    <scope>NUCLEOTIDE SEQUENCE [LARGE SCALE GENOMIC DNA]</scope>
    <source>
        <strain evidence="2 3">DSM 106146</strain>
    </source>
</reference>
<accession>A0A7W8H903</accession>
<evidence type="ECO:0000313" key="3">
    <source>
        <dbReference type="Proteomes" id="UP000543642"/>
    </source>
</evidence>
<protein>
    <recommendedName>
        <fullName evidence="1">SnoaL-like domain-containing protein</fullName>
    </recommendedName>
</protein>
<dbReference type="Gene3D" id="3.10.450.50">
    <property type="match status" value="1"/>
</dbReference>
<gene>
    <name evidence="2" type="ORF">HNP82_001211</name>
</gene>
<dbReference type="Proteomes" id="UP000543642">
    <property type="component" value="Unassembled WGS sequence"/>
</dbReference>
<evidence type="ECO:0000259" key="1">
    <source>
        <dbReference type="Pfam" id="PF13577"/>
    </source>
</evidence>
<comment type="caution">
    <text evidence="2">The sequence shown here is derived from an EMBL/GenBank/DDBJ whole genome shotgun (WGS) entry which is preliminary data.</text>
</comment>
<dbReference type="InterPro" id="IPR032710">
    <property type="entry name" value="NTF2-like_dom_sf"/>
</dbReference>
<dbReference type="AlphaFoldDB" id="A0A7W8H903"/>
<dbReference type="InterPro" id="IPR037401">
    <property type="entry name" value="SnoaL-like"/>
</dbReference>
<evidence type="ECO:0000313" key="2">
    <source>
        <dbReference type="EMBL" id="MBB5264106.1"/>
    </source>
</evidence>
<dbReference type="SUPFAM" id="SSF54427">
    <property type="entry name" value="NTF2-like"/>
    <property type="match status" value="1"/>
</dbReference>
<proteinExistence type="predicted"/>
<name>A0A7W8H903_9FIRM</name>